<dbReference type="Gramene" id="QL05p007864:mrna">
    <property type="protein sequence ID" value="QL05p007864:mrna"/>
    <property type="gene ID" value="QL05p007864"/>
</dbReference>
<evidence type="ECO:0000313" key="3">
    <source>
        <dbReference type="EnsemblPlants" id="QL05p007864:mrna"/>
    </source>
</evidence>
<organism evidence="3 4">
    <name type="scientific">Quercus lobata</name>
    <name type="common">Valley oak</name>
    <dbReference type="NCBI Taxonomy" id="97700"/>
    <lineage>
        <taxon>Eukaryota</taxon>
        <taxon>Viridiplantae</taxon>
        <taxon>Streptophyta</taxon>
        <taxon>Embryophyta</taxon>
        <taxon>Tracheophyta</taxon>
        <taxon>Spermatophyta</taxon>
        <taxon>Magnoliopsida</taxon>
        <taxon>eudicotyledons</taxon>
        <taxon>Gunneridae</taxon>
        <taxon>Pentapetalae</taxon>
        <taxon>rosids</taxon>
        <taxon>fabids</taxon>
        <taxon>Fagales</taxon>
        <taxon>Fagaceae</taxon>
        <taxon>Quercus</taxon>
    </lineage>
</organism>
<dbReference type="AlphaFoldDB" id="A0A7N2LKK4"/>
<dbReference type="PANTHER" id="PTHR14773">
    <property type="entry name" value="WD REPEAT-CONTAINING PROTEIN 76"/>
    <property type="match status" value="1"/>
</dbReference>
<evidence type="ECO:0000256" key="2">
    <source>
        <dbReference type="ARBA" id="ARBA00022737"/>
    </source>
</evidence>
<protein>
    <submittedName>
        <fullName evidence="3">Uncharacterized protein</fullName>
    </submittedName>
</protein>
<keyword evidence="4" id="KW-1185">Reference proteome</keyword>
<dbReference type="EMBL" id="LRBV02000005">
    <property type="status" value="NOT_ANNOTATED_CDS"/>
    <property type="molecule type" value="Genomic_DNA"/>
</dbReference>
<keyword evidence="2" id="KW-0677">Repeat</keyword>
<dbReference type="InterPro" id="IPR050853">
    <property type="entry name" value="WD_repeat_DNA-damage-binding"/>
</dbReference>
<dbReference type="GO" id="GO:2000001">
    <property type="term" value="P:regulation of DNA damage checkpoint"/>
    <property type="evidence" value="ECO:0007669"/>
    <property type="project" value="TreeGrafter"/>
</dbReference>
<dbReference type="PANTHER" id="PTHR14773:SF0">
    <property type="entry name" value="WD REPEAT-CONTAINING PROTEIN 76"/>
    <property type="match status" value="1"/>
</dbReference>
<dbReference type="EnsemblPlants" id="QL05p007864:mrna">
    <property type="protein sequence ID" value="QL05p007864:mrna"/>
    <property type="gene ID" value="QL05p007864"/>
</dbReference>
<name>A0A7N2LKK4_QUELO</name>
<dbReference type="Proteomes" id="UP000594261">
    <property type="component" value="Chromosome 5"/>
</dbReference>
<accession>A0A7N2LKK4</accession>
<dbReference type="InParanoid" id="A0A7N2LKK4"/>
<proteinExistence type="predicted"/>
<dbReference type="GO" id="GO:0003677">
    <property type="term" value="F:DNA binding"/>
    <property type="evidence" value="ECO:0007669"/>
    <property type="project" value="TreeGrafter"/>
</dbReference>
<evidence type="ECO:0000256" key="1">
    <source>
        <dbReference type="ARBA" id="ARBA00022574"/>
    </source>
</evidence>
<reference evidence="3" key="2">
    <citation type="submission" date="2021-01" db="UniProtKB">
        <authorList>
            <consortium name="EnsemblPlants"/>
        </authorList>
    </citation>
    <scope>IDENTIFICATION</scope>
</reference>
<evidence type="ECO:0000313" key="4">
    <source>
        <dbReference type="Proteomes" id="UP000594261"/>
    </source>
</evidence>
<sequence length="170" mass="19185">MDNTVGIVTGVNFEHISMIELDNQINSRIAFFSNLSLSWVVYLFLRANHEMNECLAVVEECQTIRQSTIGCFDLIASQVSVQLKILDLVTVQSILQNPSSSRAIWGWDDSYIFIGNRKRGVDAISSTRKRTIFTNPRMPAIPSRFDAHPYKVGMLAGATCWGHVYIWKLG</sequence>
<keyword evidence="1" id="KW-0853">WD repeat</keyword>
<reference evidence="3 4" key="1">
    <citation type="journal article" date="2016" name="G3 (Bethesda)">
        <title>First Draft Assembly and Annotation of the Genome of a California Endemic Oak Quercus lobata Nee (Fagaceae).</title>
        <authorList>
            <person name="Sork V.L."/>
            <person name="Fitz-Gibbon S.T."/>
            <person name="Puiu D."/>
            <person name="Crepeau M."/>
            <person name="Gugger P.F."/>
            <person name="Sherman R."/>
            <person name="Stevens K."/>
            <person name="Langley C.H."/>
            <person name="Pellegrini M."/>
            <person name="Salzberg S.L."/>
        </authorList>
    </citation>
    <scope>NUCLEOTIDE SEQUENCE [LARGE SCALE GENOMIC DNA]</scope>
    <source>
        <strain evidence="3 4">cv. SW786</strain>
    </source>
</reference>
<dbReference type="GO" id="GO:0005634">
    <property type="term" value="C:nucleus"/>
    <property type="evidence" value="ECO:0007669"/>
    <property type="project" value="TreeGrafter"/>
</dbReference>